<feature type="non-terminal residue" evidence="2">
    <location>
        <position position="1"/>
    </location>
</feature>
<dbReference type="EMBL" id="BQXS01010282">
    <property type="protein sequence ID" value="GKT33484.1"/>
    <property type="molecule type" value="Genomic_DNA"/>
</dbReference>
<dbReference type="Pfam" id="PF22941">
    <property type="entry name" value="TADA2A-like_3rd"/>
    <property type="match status" value="1"/>
</dbReference>
<sequence>ETTETRLLKLMLLRAYNVKLKERMRVRGFVIDHGLTDLRRVQEERFITENTKVDAAHPRVKELSELSESGKEDLAKLRPIAPFFSKKDYDTLIDSFREERILRKKIDELVEVQRKYGVKYLCTIDKVKKTVARREEEGRKRRSLVGMNRLTEEEVSLLSGELGIPLNSPKEDLK</sequence>
<feature type="domain" description="Transcriptional adapter 2-alpha/beta-like" evidence="1">
    <location>
        <begin position="4"/>
        <end position="43"/>
    </location>
</feature>
<evidence type="ECO:0000313" key="2">
    <source>
        <dbReference type="EMBL" id="GKT33484.1"/>
    </source>
</evidence>
<proteinExistence type="predicted"/>
<name>A0ABQ5KLU6_9EUKA</name>
<evidence type="ECO:0000259" key="1">
    <source>
        <dbReference type="Pfam" id="PF22941"/>
    </source>
</evidence>
<keyword evidence="3" id="KW-1185">Reference proteome</keyword>
<dbReference type="InterPro" id="IPR055141">
    <property type="entry name" value="TADA2A_B-like_dom"/>
</dbReference>
<protein>
    <recommendedName>
        <fullName evidence="1">Transcriptional adapter 2-alpha/beta-like domain-containing protein</fullName>
    </recommendedName>
</protein>
<comment type="caution">
    <text evidence="2">The sequence shown here is derived from an EMBL/GenBank/DDBJ whole genome shotgun (WGS) entry which is preliminary data.</text>
</comment>
<evidence type="ECO:0000313" key="3">
    <source>
        <dbReference type="Proteomes" id="UP001057375"/>
    </source>
</evidence>
<dbReference type="Proteomes" id="UP001057375">
    <property type="component" value="Unassembled WGS sequence"/>
</dbReference>
<gene>
    <name evidence="2" type="ORF">ADUPG1_007374</name>
</gene>
<reference evidence="2" key="1">
    <citation type="submission" date="2022-03" db="EMBL/GenBank/DDBJ databases">
        <title>Draft genome sequence of Aduncisulcus paluster, a free-living microaerophilic Fornicata.</title>
        <authorList>
            <person name="Yuyama I."/>
            <person name="Kume K."/>
            <person name="Tamura T."/>
            <person name="Inagaki Y."/>
            <person name="Hashimoto T."/>
        </authorList>
    </citation>
    <scope>NUCLEOTIDE SEQUENCE</scope>
    <source>
        <strain evidence="2">NY0171</strain>
    </source>
</reference>
<organism evidence="2 3">
    <name type="scientific">Aduncisulcus paluster</name>
    <dbReference type="NCBI Taxonomy" id="2918883"/>
    <lineage>
        <taxon>Eukaryota</taxon>
        <taxon>Metamonada</taxon>
        <taxon>Carpediemonas-like organisms</taxon>
        <taxon>Aduncisulcus</taxon>
    </lineage>
</organism>
<accession>A0ABQ5KLU6</accession>